<name>A0A1H9J655_9HYPH</name>
<comment type="function">
    <text evidence="6">Involved in the biosynthesis of lipid A, a phosphorylated glycolipid that anchors the lipopolysaccharide to the outer membrane of the cell.</text>
</comment>
<dbReference type="InterPro" id="IPR010137">
    <property type="entry name" value="Lipid_A_LpxA"/>
</dbReference>
<dbReference type="AlphaFoldDB" id="A0A1H9J655"/>
<evidence type="ECO:0000256" key="3">
    <source>
        <dbReference type="ARBA" id="ARBA00022679"/>
    </source>
</evidence>
<dbReference type="GO" id="GO:0008780">
    <property type="term" value="F:acyl-[acyl-carrier-protein]-UDP-N-acetylglucosamine O-acyltransferase activity"/>
    <property type="evidence" value="ECO:0007669"/>
    <property type="project" value="UniProtKB-UniRule"/>
</dbReference>
<dbReference type="PANTHER" id="PTHR43480">
    <property type="entry name" value="ACYL-[ACYL-CARRIER-PROTEIN]--UDP-N-ACETYLGLUCOSAMINE O-ACYLTRANSFERASE"/>
    <property type="match status" value="1"/>
</dbReference>
<proteinExistence type="inferred from homology"/>
<evidence type="ECO:0000256" key="6">
    <source>
        <dbReference type="HAMAP-Rule" id="MF_00387"/>
    </source>
</evidence>
<dbReference type="EMBL" id="FOFG01000008">
    <property type="protein sequence ID" value="SEQ82276.1"/>
    <property type="molecule type" value="Genomic_DNA"/>
</dbReference>
<evidence type="ECO:0000256" key="1">
    <source>
        <dbReference type="ARBA" id="ARBA00022516"/>
    </source>
</evidence>
<evidence type="ECO:0000313" key="8">
    <source>
        <dbReference type="EMBL" id="SEQ82276.1"/>
    </source>
</evidence>
<dbReference type="Pfam" id="PF00132">
    <property type="entry name" value="Hexapep"/>
    <property type="match status" value="2"/>
</dbReference>
<dbReference type="GO" id="GO:0005737">
    <property type="term" value="C:cytoplasm"/>
    <property type="evidence" value="ECO:0007669"/>
    <property type="project" value="UniProtKB-SubCell"/>
</dbReference>
<keyword evidence="2 6" id="KW-0441">Lipid A biosynthesis</keyword>
<keyword evidence="6" id="KW-0963">Cytoplasm</keyword>
<evidence type="ECO:0000256" key="4">
    <source>
        <dbReference type="ARBA" id="ARBA00023098"/>
    </source>
</evidence>
<comment type="pathway">
    <text evidence="6">Glycolipid biosynthesis; lipid IV(A) biosynthesis; lipid IV(A) from (3R)-3-hydroxytetradecanoyl-[acyl-carrier-protein] and UDP-N-acetyl-alpha-D-glucosamine: step 1/6.</text>
</comment>
<sequence>MNEIHSTAIVASGARIGEGVKIGPFCVVGENVSLGDGCELKSHVVVEGRTSVGDRTRIFPFASLGHQPQDLKYRGEESTLSIGSDCLIREGVTMNPGTTGGRMTTTIGNRCVFLTNSHVGHDCAVGDGVILSNNVMLAGHVSLGEAVIVGGGAAIIQFTRVGDHAFVGGMAGVENDVIPFGSVLGNRAYLGGLNLVGLKRRGFSRDAIHALRHAYRELFHLGEGTLKDRVEKVAAEYADQPDVQLIVAFLREGGERAVCTPRDRAEA</sequence>
<evidence type="ECO:0000259" key="7">
    <source>
        <dbReference type="Pfam" id="PF13720"/>
    </source>
</evidence>
<comment type="subcellular location">
    <subcellularLocation>
        <location evidence="6">Cytoplasm</location>
    </subcellularLocation>
</comment>
<dbReference type="InterPro" id="IPR011004">
    <property type="entry name" value="Trimer_LpxA-like_sf"/>
</dbReference>
<dbReference type="InterPro" id="IPR037157">
    <property type="entry name" value="Acetyltransf_C_sf"/>
</dbReference>
<dbReference type="Proteomes" id="UP000199647">
    <property type="component" value="Unassembled WGS sequence"/>
</dbReference>
<dbReference type="Gene3D" id="2.160.10.10">
    <property type="entry name" value="Hexapeptide repeat proteins"/>
    <property type="match status" value="1"/>
</dbReference>
<dbReference type="GO" id="GO:0009245">
    <property type="term" value="P:lipid A biosynthetic process"/>
    <property type="evidence" value="ECO:0007669"/>
    <property type="project" value="UniProtKB-UniRule"/>
</dbReference>
<keyword evidence="9" id="KW-1185">Reference proteome</keyword>
<comment type="catalytic activity">
    <reaction evidence="6">
        <text>a (3R)-hydroxyacyl-[ACP] + UDP-N-acetyl-alpha-D-glucosamine = a UDP-3-O-[(3R)-3-hydroxyacyl]-N-acetyl-alpha-D-glucosamine + holo-[ACP]</text>
        <dbReference type="Rhea" id="RHEA:67812"/>
        <dbReference type="Rhea" id="RHEA-COMP:9685"/>
        <dbReference type="Rhea" id="RHEA-COMP:9945"/>
        <dbReference type="ChEBI" id="CHEBI:57705"/>
        <dbReference type="ChEBI" id="CHEBI:64479"/>
        <dbReference type="ChEBI" id="CHEBI:78827"/>
        <dbReference type="ChEBI" id="CHEBI:173225"/>
        <dbReference type="EC" id="2.3.1.129"/>
    </reaction>
</comment>
<dbReference type="InterPro" id="IPR001451">
    <property type="entry name" value="Hexapep"/>
</dbReference>
<keyword evidence="4 6" id="KW-0443">Lipid metabolism</keyword>
<dbReference type="EC" id="2.3.1.129" evidence="6"/>
<organism evidence="8 9">
    <name type="scientific">Faunimonas pinastri</name>
    <dbReference type="NCBI Taxonomy" id="1855383"/>
    <lineage>
        <taxon>Bacteria</taxon>
        <taxon>Pseudomonadati</taxon>
        <taxon>Pseudomonadota</taxon>
        <taxon>Alphaproteobacteria</taxon>
        <taxon>Hyphomicrobiales</taxon>
        <taxon>Afifellaceae</taxon>
        <taxon>Faunimonas</taxon>
    </lineage>
</organism>
<dbReference type="CDD" id="cd03351">
    <property type="entry name" value="LbH_UDP-GlcNAc_AT"/>
    <property type="match status" value="1"/>
</dbReference>
<evidence type="ECO:0000256" key="2">
    <source>
        <dbReference type="ARBA" id="ARBA00022556"/>
    </source>
</evidence>
<dbReference type="SUPFAM" id="SSF51161">
    <property type="entry name" value="Trimeric LpxA-like enzymes"/>
    <property type="match status" value="1"/>
</dbReference>
<reference evidence="8 9" key="1">
    <citation type="submission" date="2016-10" db="EMBL/GenBank/DDBJ databases">
        <authorList>
            <person name="de Groot N.N."/>
        </authorList>
    </citation>
    <scope>NUCLEOTIDE SEQUENCE [LARGE SCALE GENOMIC DNA]</scope>
    <source>
        <strain evidence="8 9">A52C2</strain>
    </source>
</reference>
<dbReference type="GO" id="GO:0016020">
    <property type="term" value="C:membrane"/>
    <property type="evidence" value="ECO:0007669"/>
    <property type="project" value="GOC"/>
</dbReference>
<evidence type="ECO:0000256" key="5">
    <source>
        <dbReference type="ARBA" id="ARBA00023315"/>
    </source>
</evidence>
<evidence type="ECO:0000313" key="9">
    <source>
        <dbReference type="Proteomes" id="UP000199647"/>
    </source>
</evidence>
<dbReference type="NCBIfam" id="TIGR01852">
    <property type="entry name" value="lipid_A_lpxA"/>
    <property type="match status" value="1"/>
</dbReference>
<comment type="similarity">
    <text evidence="6">Belongs to the transferase hexapeptide repeat family. LpxA subfamily.</text>
</comment>
<feature type="domain" description="UDP N-acetylglucosamine O-acyltransferase C-terminal" evidence="7">
    <location>
        <begin position="176"/>
        <end position="258"/>
    </location>
</feature>
<keyword evidence="1 6" id="KW-0444">Lipid biosynthesis</keyword>
<dbReference type="Pfam" id="PF13720">
    <property type="entry name" value="Acetyltransf_11"/>
    <property type="match status" value="1"/>
</dbReference>
<protein>
    <recommendedName>
        <fullName evidence="6">Acyl-[acyl-carrier-protein]--UDP-N-acetylglucosamine O-acyltransferase</fullName>
        <shortName evidence="6">UDP-N-acetylglucosamine acyltransferase</shortName>
        <ecNumber evidence="6">2.3.1.129</ecNumber>
    </recommendedName>
</protein>
<accession>A0A1H9J655</accession>
<keyword evidence="3 6" id="KW-0808">Transferase</keyword>
<dbReference type="InterPro" id="IPR029098">
    <property type="entry name" value="Acetyltransf_C"/>
</dbReference>
<dbReference type="NCBIfam" id="NF003657">
    <property type="entry name" value="PRK05289.1"/>
    <property type="match status" value="1"/>
</dbReference>
<dbReference type="UniPathway" id="UPA00359">
    <property type="reaction ID" value="UER00477"/>
</dbReference>
<dbReference type="Gene3D" id="1.20.1180.10">
    <property type="entry name" value="Udp N-acetylglucosamine O-acyltransferase, C-terminal domain"/>
    <property type="match status" value="1"/>
</dbReference>
<comment type="subunit">
    <text evidence="6">Homotrimer.</text>
</comment>
<dbReference type="OrthoDB" id="9807278at2"/>
<dbReference type="RefSeq" id="WP_092496797.1">
    <property type="nucleotide sequence ID" value="NZ_FOFG01000008.1"/>
</dbReference>
<dbReference type="PANTHER" id="PTHR43480:SF1">
    <property type="entry name" value="ACYL-[ACYL-CARRIER-PROTEIN]--UDP-N-ACETYLGLUCOSAMINE O-ACYLTRANSFERASE, MITOCHONDRIAL-RELATED"/>
    <property type="match status" value="1"/>
</dbReference>
<dbReference type="PIRSF" id="PIRSF000456">
    <property type="entry name" value="UDP-GlcNAc_acltr"/>
    <property type="match status" value="1"/>
</dbReference>
<gene>
    <name evidence="6" type="primary">lpxA</name>
    <name evidence="8" type="ORF">SAMN05216548_10818</name>
</gene>
<keyword evidence="5 6" id="KW-0012">Acyltransferase</keyword>
<dbReference type="STRING" id="1855383.SAMN05216548_10818"/>
<dbReference type="HAMAP" id="MF_00387">
    <property type="entry name" value="LpxA"/>
    <property type="match status" value="1"/>
</dbReference>
<keyword evidence="6" id="KW-0677">Repeat</keyword>